<name>A0ABT3BA77_9RHOB</name>
<sequence>MADLQRAQAPRYVNHHLPKLAEGAAKGDIPMRNDWERTCLISMAAKRKTRGLSRAEAIRDIDAALRGFSTRFHISRAVSAAYDGPAKDL</sequence>
<accession>A0ABT3BA77</accession>
<proteinExistence type="predicted"/>
<comment type="caution">
    <text evidence="1">The sequence shown here is derived from an EMBL/GenBank/DDBJ whole genome shotgun (WGS) entry which is preliminary data.</text>
</comment>
<evidence type="ECO:0000313" key="1">
    <source>
        <dbReference type="EMBL" id="MCV3270309.1"/>
    </source>
</evidence>
<organism evidence="1 2">
    <name type="scientific">Roseobacter sinensis</name>
    <dbReference type="NCBI Taxonomy" id="2931391"/>
    <lineage>
        <taxon>Bacteria</taxon>
        <taxon>Pseudomonadati</taxon>
        <taxon>Pseudomonadota</taxon>
        <taxon>Alphaproteobacteria</taxon>
        <taxon>Rhodobacterales</taxon>
        <taxon>Roseobacteraceae</taxon>
        <taxon>Roseobacter</taxon>
    </lineage>
</organism>
<protein>
    <submittedName>
        <fullName evidence="1">Uncharacterized protein</fullName>
    </submittedName>
</protein>
<evidence type="ECO:0000313" key="2">
    <source>
        <dbReference type="Proteomes" id="UP001208690"/>
    </source>
</evidence>
<reference evidence="1 2" key="1">
    <citation type="submission" date="2022-04" db="EMBL/GenBank/DDBJ databases">
        <title>Roseobacter sp. WL0113 is a bacterium isolated from neritic sediment.</title>
        <authorList>
            <person name="Wang L."/>
            <person name="He W."/>
            <person name="Zhang D.-F."/>
        </authorList>
    </citation>
    <scope>NUCLEOTIDE SEQUENCE [LARGE SCALE GENOMIC DNA]</scope>
    <source>
        <strain evidence="1 2">WL0113</strain>
    </source>
</reference>
<dbReference type="Proteomes" id="UP001208690">
    <property type="component" value="Unassembled WGS sequence"/>
</dbReference>
<keyword evidence="2" id="KW-1185">Reference proteome</keyword>
<gene>
    <name evidence="1" type="ORF">MUB52_02605</name>
</gene>
<dbReference type="EMBL" id="JALIEB010000001">
    <property type="protein sequence ID" value="MCV3270309.1"/>
    <property type="molecule type" value="Genomic_DNA"/>
</dbReference>